<reference evidence="2" key="1">
    <citation type="submission" date="2008-12" db="EMBL/GenBank/DDBJ databases">
        <authorList>
            <person name="Siegl A.M."/>
            <person name="Hentschel U."/>
        </authorList>
    </citation>
    <scope>NUCLEOTIDE SEQUENCE</scope>
</reference>
<sequence length="452" mass="51357">MPRLPDAIVPLLSPFASLFDARTWRKAQILLTGVILAPGRRTVSTALYALGLQARGDFALFHHVLSRASWSSLAVSRVLLDQLVRHLVPTGPIRLAIDETLERRWGEKIEALGVYRDPVRSSHGHFVKAKGLRWVSLMLLAESPWADRVWALPFLTVLAPSRRYHEARGCRHKTITDWARQMLCVLRRWLPDRELVVVGDRTYATLKLLAACQGMDPPVTFLTRLRLDAALHDPPPPRRPGQLGRPRIVGARQPSLQARLADPATVWTDLRQRWPNGTKRRLQFATGTALWYHPGQPTVALRWLLLRDPTGHRDPEALLCTNPDWKPAAMLTTYLQRWQVEVTFQEVRTHLGVETQRQWSAKAIARTTPALLGLFSWLILVAHRRRRTRPLRPRRAAWYAKTVPTFSDVLAEIRHDLWTQALPFSMSPATPDIQKLPQPPPAPLLAALCYSA</sequence>
<dbReference type="Gene3D" id="3.90.350.10">
    <property type="entry name" value="Transposase Inhibitor Protein From Tn5, Chain A, domain 1"/>
    <property type="match status" value="1"/>
</dbReference>
<dbReference type="Pfam" id="PF13546">
    <property type="entry name" value="DDE_5"/>
    <property type="match status" value="1"/>
</dbReference>
<protein>
    <recommendedName>
        <fullName evidence="1">Transposase IS701-like DDE domain-containing protein</fullName>
    </recommendedName>
</protein>
<dbReference type="AlphaFoldDB" id="D2DIP4"/>
<proteinExistence type="predicted"/>
<organism evidence="2">
    <name type="scientific">uncultured marine bacterium 1k6</name>
    <dbReference type="NCBI Taxonomy" id="662658"/>
    <lineage>
        <taxon>Bacteria</taxon>
        <taxon>environmental samples</taxon>
    </lineage>
</organism>
<evidence type="ECO:0000259" key="1">
    <source>
        <dbReference type="Pfam" id="PF13546"/>
    </source>
</evidence>
<accession>D2DIP4</accession>
<feature type="domain" description="Transposase IS701-like DDE" evidence="1">
    <location>
        <begin position="15"/>
        <end position="280"/>
    </location>
</feature>
<dbReference type="SUPFAM" id="SSF53098">
    <property type="entry name" value="Ribonuclease H-like"/>
    <property type="match status" value="1"/>
</dbReference>
<dbReference type="InterPro" id="IPR038721">
    <property type="entry name" value="IS701-like_DDE_dom"/>
</dbReference>
<dbReference type="EMBL" id="FJ560486">
    <property type="protein sequence ID" value="ACX49732.1"/>
    <property type="molecule type" value="Genomic_DNA"/>
</dbReference>
<reference evidence="2" key="2">
    <citation type="journal article" date="2010" name="Environ. Microbiol. Rep.">
        <title>PKS and NRPS gene clusters from microbial symbiont cells of marine sponges by whole genome amplification.</title>
        <authorList>
            <person name="Siegl A."/>
            <person name="Hentschel U."/>
        </authorList>
    </citation>
    <scope>NUCLEOTIDE SEQUENCE</scope>
</reference>
<dbReference type="InterPro" id="IPR012337">
    <property type="entry name" value="RNaseH-like_sf"/>
</dbReference>
<evidence type="ECO:0000313" key="2">
    <source>
        <dbReference type="EMBL" id="ACX49732.1"/>
    </source>
</evidence>
<name>D2DIP4_9BACT</name>